<sequence length="458" mass="50459">MDITDAMRAVMKQYDLTEPMVRAIYSGRNRQILNCGPRTEKALVDRGIMHPVNSDLTDRGMEVLTALQVAQGTVATTPAPAREPIEGGIVTTAGTTKGSLPKHADHPDARAAIQALNNLKLAELTNHFDPEEGADVRGFMVEPRGHGRVAVYWVFAGRIRDHNGNPFKVELQIAADKLSKAGWRIESKSVFCVFAWRPISEIAEEPSTPDGWTPMPVHIHAGDLVEAKTATVNGEPKTITVRVDRTPWLVNHRTTALSDGAGLIPVFTDTLRVVDETSASPVLPTLEESAAAAKAFFATQPREVLHEEVIYTLQTRQPGGEWQHLYTPHAAKTLDEAQETIDDIKALSEPGWEYRPVEVRRTLTALPHQPAAAADVEPGSVPARKLRSGYRIRIRGEERHVWKVTFDRQARYLRVYTVPPKGENPEFWAYGMGVNDTAELIAVGPAVDITSQLVDAAH</sequence>
<dbReference type="EMBL" id="VBZC01000017">
    <property type="protein sequence ID" value="TLS44903.1"/>
    <property type="molecule type" value="Genomic_DNA"/>
</dbReference>
<evidence type="ECO:0000313" key="2">
    <source>
        <dbReference type="Proteomes" id="UP000305906"/>
    </source>
</evidence>
<protein>
    <submittedName>
        <fullName evidence="1">Uncharacterized protein</fullName>
    </submittedName>
</protein>
<evidence type="ECO:0000313" key="1">
    <source>
        <dbReference type="EMBL" id="TLS44903.1"/>
    </source>
</evidence>
<dbReference type="AlphaFoldDB" id="A0A5R9FVJ4"/>
<name>A0A5R9FVJ4_9ACTN</name>
<organism evidence="1 2">
    <name type="scientific">Streptomyces montanus</name>
    <dbReference type="NCBI Taxonomy" id="2580423"/>
    <lineage>
        <taxon>Bacteria</taxon>
        <taxon>Bacillati</taxon>
        <taxon>Actinomycetota</taxon>
        <taxon>Actinomycetes</taxon>
        <taxon>Kitasatosporales</taxon>
        <taxon>Streptomycetaceae</taxon>
        <taxon>Streptomyces</taxon>
    </lineage>
</organism>
<proteinExistence type="predicted"/>
<reference evidence="1 2" key="1">
    <citation type="submission" date="2019-05" db="EMBL/GenBank/DDBJ databases">
        <title>Streptomyces sp. NEAU-C151, a novel actinomycete isolated from soil.</title>
        <authorList>
            <person name="Han L."/>
            <person name="Jiang H."/>
        </authorList>
    </citation>
    <scope>NUCLEOTIDE SEQUENCE [LARGE SCALE GENOMIC DNA]</scope>
    <source>
        <strain evidence="1 2">NEAU-C151</strain>
    </source>
</reference>
<keyword evidence="2" id="KW-1185">Reference proteome</keyword>
<dbReference type="Proteomes" id="UP000305906">
    <property type="component" value="Unassembled WGS sequence"/>
</dbReference>
<gene>
    <name evidence="1" type="ORF">FE633_17295</name>
</gene>
<accession>A0A5R9FVJ4</accession>
<comment type="caution">
    <text evidence="1">The sequence shown here is derived from an EMBL/GenBank/DDBJ whole genome shotgun (WGS) entry which is preliminary data.</text>
</comment>
<dbReference type="RefSeq" id="WP_138046061.1">
    <property type="nucleotide sequence ID" value="NZ_VBZC01000017.1"/>
</dbReference>